<organism evidence="1 2">
    <name type="scientific">Neorhizobium lilium</name>
    <dbReference type="NCBI Taxonomy" id="2503024"/>
    <lineage>
        <taxon>Bacteria</taxon>
        <taxon>Pseudomonadati</taxon>
        <taxon>Pseudomonadota</taxon>
        <taxon>Alphaproteobacteria</taxon>
        <taxon>Hyphomicrobiales</taxon>
        <taxon>Rhizobiaceae</taxon>
        <taxon>Rhizobium/Agrobacterium group</taxon>
        <taxon>Neorhizobium</taxon>
    </lineage>
</organism>
<dbReference type="InterPro" id="IPR059216">
    <property type="entry name" value="LeuA_carph_isopro_dom"/>
</dbReference>
<dbReference type="InterPro" id="IPR010982">
    <property type="entry name" value="Lambda_DNA-bd_dom_sf"/>
</dbReference>
<accession>A0A444LGZ2</accession>
<reference evidence="1 2" key="1">
    <citation type="submission" date="2019-01" db="EMBL/GenBank/DDBJ databases">
        <title>The draft genome of Rhizobium sp. 24NR.</title>
        <authorList>
            <person name="Liu L."/>
            <person name="Liang L."/>
            <person name="Shi S."/>
            <person name="Xu L."/>
            <person name="Wang X."/>
            <person name="Li L."/>
            <person name="Zhang X."/>
        </authorList>
    </citation>
    <scope>NUCLEOTIDE SEQUENCE [LARGE SCALE GENOMIC DNA]</scope>
    <source>
        <strain evidence="1 2">24NR</strain>
    </source>
</reference>
<dbReference type="AlphaFoldDB" id="A0A444LGZ2"/>
<dbReference type="SUPFAM" id="SSF47413">
    <property type="entry name" value="lambda repressor-like DNA-binding domains"/>
    <property type="match status" value="1"/>
</dbReference>
<protein>
    <submittedName>
        <fullName evidence="1">Uncharacterized protein</fullName>
    </submittedName>
</protein>
<dbReference type="GO" id="GO:0003677">
    <property type="term" value="F:DNA binding"/>
    <property type="evidence" value="ECO:0007669"/>
    <property type="project" value="InterPro"/>
</dbReference>
<dbReference type="OrthoDB" id="7376100at2"/>
<dbReference type="RefSeq" id="WP_128442274.1">
    <property type="nucleotide sequence ID" value="NZ_SBIP01000002.1"/>
</dbReference>
<evidence type="ECO:0000313" key="1">
    <source>
        <dbReference type="EMBL" id="RWX78296.1"/>
    </source>
</evidence>
<keyword evidence="2" id="KW-1185">Reference proteome</keyword>
<evidence type="ECO:0000313" key="2">
    <source>
        <dbReference type="Proteomes" id="UP000287687"/>
    </source>
</evidence>
<dbReference type="EMBL" id="SBIP01000002">
    <property type="protein sequence ID" value="RWX78296.1"/>
    <property type="molecule type" value="Genomic_DNA"/>
</dbReference>
<name>A0A444LGZ2_9HYPH</name>
<proteinExistence type="predicted"/>
<sequence length="76" mass="8002">MEPARSIIDRLGGPNKVAEIAGVHRTRVSNWARNKESGGTGGVIPFKHVPALLAAAKGIGIDLSADDFLPRRETAA</sequence>
<gene>
    <name evidence="1" type="ORF">EPK99_06610</name>
</gene>
<comment type="caution">
    <text evidence="1">The sequence shown here is derived from an EMBL/GenBank/DDBJ whole genome shotgun (WGS) entry which is preliminary data.</text>
</comment>
<dbReference type="Proteomes" id="UP000287687">
    <property type="component" value="Unassembled WGS sequence"/>
</dbReference>
<dbReference type="NCBIfam" id="NF046037">
    <property type="entry name" value="carphisopro"/>
    <property type="match status" value="1"/>
</dbReference>